<evidence type="ECO:0000313" key="2">
    <source>
        <dbReference type="Proteomes" id="UP001521116"/>
    </source>
</evidence>
<sequence length="111" mass="12327">MAPTSPIRSSFQSLRKYQPEISSNTVVVYDSLNQIYWKDTAAKYEGSDAGEFVDIGIGKKNTKVDIYVDVGGTQMFLATIDLKKLGFDIKSRRKAGKLDNIYVLGQSPDGR</sequence>
<comment type="caution">
    <text evidence="1">The sequence shown here is derived from an EMBL/GenBank/DDBJ whole genome shotgun (WGS) entry which is preliminary data.</text>
</comment>
<reference evidence="1 2" key="1">
    <citation type="submission" date="2024-02" db="EMBL/GenBank/DDBJ databases">
        <title>De novo assembly and annotation of 12 fungi associated with fruit tree decline syndrome in Ontario, Canada.</title>
        <authorList>
            <person name="Sulman M."/>
            <person name="Ellouze W."/>
            <person name="Ilyukhin E."/>
        </authorList>
    </citation>
    <scope>NUCLEOTIDE SEQUENCE [LARGE SCALE GENOMIC DNA]</scope>
    <source>
        <strain evidence="1 2">M1-105</strain>
    </source>
</reference>
<keyword evidence="2" id="KW-1185">Reference proteome</keyword>
<organism evidence="1 2">
    <name type="scientific">Neofusicoccum ribis</name>
    <dbReference type="NCBI Taxonomy" id="45134"/>
    <lineage>
        <taxon>Eukaryota</taxon>
        <taxon>Fungi</taxon>
        <taxon>Dikarya</taxon>
        <taxon>Ascomycota</taxon>
        <taxon>Pezizomycotina</taxon>
        <taxon>Dothideomycetes</taxon>
        <taxon>Dothideomycetes incertae sedis</taxon>
        <taxon>Botryosphaeriales</taxon>
        <taxon>Botryosphaeriaceae</taxon>
        <taxon>Neofusicoccum</taxon>
    </lineage>
</organism>
<protein>
    <submittedName>
        <fullName evidence="1">Uncharacterized protein</fullName>
    </submittedName>
</protein>
<name>A0ABR3TE84_9PEZI</name>
<dbReference type="EMBL" id="JAJVDC020000002">
    <property type="protein sequence ID" value="KAL1637849.1"/>
    <property type="molecule type" value="Genomic_DNA"/>
</dbReference>
<evidence type="ECO:0000313" key="1">
    <source>
        <dbReference type="EMBL" id="KAL1637849.1"/>
    </source>
</evidence>
<accession>A0ABR3TE84</accession>
<dbReference type="Proteomes" id="UP001521116">
    <property type="component" value="Unassembled WGS sequence"/>
</dbReference>
<gene>
    <name evidence="1" type="ORF">SLS56_000406</name>
</gene>
<proteinExistence type="predicted"/>